<dbReference type="Proteomes" id="UP000237000">
    <property type="component" value="Unassembled WGS sequence"/>
</dbReference>
<evidence type="ECO:0000313" key="2">
    <source>
        <dbReference type="Proteomes" id="UP000237000"/>
    </source>
</evidence>
<accession>A0A2P5BN45</accession>
<evidence type="ECO:0000313" key="1">
    <source>
        <dbReference type="EMBL" id="PON50218.1"/>
    </source>
</evidence>
<keyword evidence="2" id="KW-1185">Reference proteome</keyword>
<protein>
    <submittedName>
        <fullName evidence="1">Uncharacterized protein</fullName>
    </submittedName>
</protein>
<comment type="caution">
    <text evidence="1">The sequence shown here is derived from an EMBL/GenBank/DDBJ whole genome shotgun (WGS) entry which is preliminary data.</text>
</comment>
<dbReference type="EMBL" id="JXTC01000489">
    <property type="protein sequence ID" value="PON50218.1"/>
    <property type="molecule type" value="Genomic_DNA"/>
</dbReference>
<proteinExistence type="predicted"/>
<dbReference type="InParanoid" id="A0A2P5BN45"/>
<sequence length="139" mass="16247">MANNSWLTLFPNTSLWSLPATTLELILDVIGDSYFCKRPFRFETMWTRDVKSSLVVKYTWFISYPISPTAVLSRKIAKTRNALSQWNKTQFGKLKSNIATVRQAILEIQEADCVHENSQIVSDLHRYLSKLLLREEIYW</sequence>
<gene>
    <name evidence="1" type="ORF">TorRG33x02_315430</name>
</gene>
<reference evidence="2" key="1">
    <citation type="submission" date="2016-06" db="EMBL/GenBank/DDBJ databases">
        <title>Parallel loss of symbiosis genes in relatives of nitrogen-fixing non-legume Parasponia.</title>
        <authorList>
            <person name="Van Velzen R."/>
            <person name="Holmer R."/>
            <person name="Bu F."/>
            <person name="Rutten L."/>
            <person name="Van Zeijl A."/>
            <person name="Liu W."/>
            <person name="Santuari L."/>
            <person name="Cao Q."/>
            <person name="Sharma T."/>
            <person name="Shen D."/>
            <person name="Roswanjaya Y."/>
            <person name="Wardhani T."/>
            <person name="Kalhor M.S."/>
            <person name="Jansen J."/>
            <person name="Van den Hoogen J."/>
            <person name="Gungor B."/>
            <person name="Hartog M."/>
            <person name="Hontelez J."/>
            <person name="Verver J."/>
            <person name="Yang W.-C."/>
            <person name="Schijlen E."/>
            <person name="Repin R."/>
            <person name="Schilthuizen M."/>
            <person name="Schranz E."/>
            <person name="Heidstra R."/>
            <person name="Miyata K."/>
            <person name="Fedorova E."/>
            <person name="Kohlen W."/>
            <person name="Bisseling T."/>
            <person name="Smit S."/>
            <person name="Geurts R."/>
        </authorList>
    </citation>
    <scope>NUCLEOTIDE SEQUENCE [LARGE SCALE GENOMIC DNA]</scope>
    <source>
        <strain evidence="2">cv. RG33-2</strain>
    </source>
</reference>
<dbReference type="AlphaFoldDB" id="A0A2P5BN45"/>
<name>A0A2P5BN45_TREOI</name>
<dbReference type="OrthoDB" id="1166633at2759"/>
<organism evidence="1 2">
    <name type="scientific">Trema orientale</name>
    <name type="common">Charcoal tree</name>
    <name type="synonym">Celtis orientalis</name>
    <dbReference type="NCBI Taxonomy" id="63057"/>
    <lineage>
        <taxon>Eukaryota</taxon>
        <taxon>Viridiplantae</taxon>
        <taxon>Streptophyta</taxon>
        <taxon>Embryophyta</taxon>
        <taxon>Tracheophyta</taxon>
        <taxon>Spermatophyta</taxon>
        <taxon>Magnoliopsida</taxon>
        <taxon>eudicotyledons</taxon>
        <taxon>Gunneridae</taxon>
        <taxon>Pentapetalae</taxon>
        <taxon>rosids</taxon>
        <taxon>fabids</taxon>
        <taxon>Rosales</taxon>
        <taxon>Cannabaceae</taxon>
        <taxon>Trema</taxon>
    </lineage>
</organism>